<keyword evidence="3" id="KW-1185">Reference proteome</keyword>
<dbReference type="InterPro" id="IPR011335">
    <property type="entry name" value="Restrct_endonuc-II-like"/>
</dbReference>
<evidence type="ECO:0000313" key="3">
    <source>
        <dbReference type="Proteomes" id="UP000198822"/>
    </source>
</evidence>
<dbReference type="Pfam" id="PF04480">
    <property type="entry name" value="DUF559"/>
    <property type="match status" value="1"/>
</dbReference>
<dbReference type="EMBL" id="LT629695">
    <property type="protein sequence ID" value="SDH23872.1"/>
    <property type="molecule type" value="Genomic_DNA"/>
</dbReference>
<dbReference type="AlphaFoldDB" id="A0A1G8AS35"/>
<dbReference type="OrthoDB" id="3173471at2"/>
<dbReference type="InterPro" id="IPR007569">
    <property type="entry name" value="DUF559"/>
</dbReference>
<evidence type="ECO:0000259" key="1">
    <source>
        <dbReference type="Pfam" id="PF04480"/>
    </source>
</evidence>
<sequence length="301" mass="33492">MSHLLPPSPDHRAFSVADALADGATRRELAGHGYLAPAYGTRIQRSDDGTITRAQFLDALRSVARDDQFLSHATAALVHGMPIPLAFQTGPVHLASPTLGHRMRRPGVVGHRLKAEIVEVDGIRVEHPHDAFIHLATLLPLHPLVAVADWLLQERNGVPTTKQALVERLDHFRGARGLSLLRRAITLARHGVESPRENELRLLVTAAGHAEPVCNIDVVDVDGRFLARVDMAWPELRIALEYDGEQHRLDDRQYARDIERSAILEQHGWIVIRVTKQHMASPATRVLPRVAEAFARRRLQG</sequence>
<organism evidence="2 3">
    <name type="scientific">Agrococcus jejuensis</name>
    <dbReference type="NCBI Taxonomy" id="399736"/>
    <lineage>
        <taxon>Bacteria</taxon>
        <taxon>Bacillati</taxon>
        <taxon>Actinomycetota</taxon>
        <taxon>Actinomycetes</taxon>
        <taxon>Micrococcales</taxon>
        <taxon>Microbacteriaceae</taxon>
        <taxon>Agrococcus</taxon>
    </lineage>
</organism>
<proteinExistence type="predicted"/>
<name>A0A1G8AS35_9MICO</name>
<reference evidence="3" key="1">
    <citation type="submission" date="2016-10" db="EMBL/GenBank/DDBJ databases">
        <authorList>
            <person name="Varghese N."/>
            <person name="Submissions S."/>
        </authorList>
    </citation>
    <scope>NUCLEOTIDE SEQUENCE [LARGE SCALE GENOMIC DNA]</scope>
    <source>
        <strain evidence="3">DSM 22002</strain>
    </source>
</reference>
<dbReference type="RefSeq" id="WP_092502159.1">
    <property type="nucleotide sequence ID" value="NZ_LT629695.1"/>
</dbReference>
<accession>A0A1G8AS35</accession>
<gene>
    <name evidence="2" type="ORF">SAMN04489720_0512</name>
</gene>
<protein>
    <recommendedName>
        <fullName evidence="1">DUF559 domain-containing protein</fullName>
    </recommendedName>
</protein>
<evidence type="ECO:0000313" key="2">
    <source>
        <dbReference type="EMBL" id="SDH23872.1"/>
    </source>
</evidence>
<dbReference type="SUPFAM" id="SSF52980">
    <property type="entry name" value="Restriction endonuclease-like"/>
    <property type="match status" value="1"/>
</dbReference>
<feature type="domain" description="DUF559" evidence="1">
    <location>
        <begin position="229"/>
        <end position="291"/>
    </location>
</feature>
<dbReference type="STRING" id="399736.SAMN04489720_0512"/>
<dbReference type="Proteomes" id="UP000198822">
    <property type="component" value="Chromosome I"/>
</dbReference>
<dbReference type="Gene3D" id="3.40.960.10">
    <property type="entry name" value="VSR Endonuclease"/>
    <property type="match status" value="1"/>
</dbReference>